<dbReference type="Gene3D" id="2.30.110.10">
    <property type="entry name" value="Electron Transport, Fmn-binding Protein, Chain A"/>
    <property type="match status" value="1"/>
</dbReference>
<organism evidence="9 10">
    <name type="scientific">Streptomyces physcomitrii</name>
    <dbReference type="NCBI Taxonomy" id="2724184"/>
    <lineage>
        <taxon>Bacteria</taxon>
        <taxon>Bacillati</taxon>
        <taxon>Actinomycetota</taxon>
        <taxon>Actinomycetes</taxon>
        <taxon>Kitasatosporales</taxon>
        <taxon>Streptomycetaceae</taxon>
        <taxon>Streptomyces</taxon>
    </lineage>
</organism>
<dbReference type="NCBIfam" id="NF004231">
    <property type="entry name" value="PRK05679.1"/>
    <property type="match status" value="1"/>
</dbReference>
<evidence type="ECO:0000256" key="4">
    <source>
        <dbReference type="ARBA" id="ARBA00022643"/>
    </source>
</evidence>
<dbReference type="InterPro" id="IPR011576">
    <property type="entry name" value="Pyridox_Oxase_N"/>
</dbReference>
<dbReference type="InterPro" id="IPR012349">
    <property type="entry name" value="Split_barrel_FMN-bd"/>
</dbReference>
<keyword evidence="3" id="KW-0285">Flavoprotein</keyword>
<gene>
    <name evidence="9" type="ORF">HFV08_19050</name>
</gene>
<dbReference type="EC" id="1.4.3.5" evidence="9"/>
<dbReference type="PANTHER" id="PTHR10851:SF0">
    <property type="entry name" value="PYRIDOXINE-5'-PHOSPHATE OXIDASE"/>
    <property type="match status" value="1"/>
</dbReference>
<name>A0ABX1H7J4_9ACTN</name>
<evidence type="ECO:0000256" key="2">
    <source>
        <dbReference type="ARBA" id="ARBA00007301"/>
    </source>
</evidence>
<dbReference type="Proteomes" id="UP000772196">
    <property type="component" value="Unassembled WGS sequence"/>
</dbReference>
<evidence type="ECO:0000256" key="5">
    <source>
        <dbReference type="ARBA" id="ARBA00023002"/>
    </source>
</evidence>
<evidence type="ECO:0000256" key="6">
    <source>
        <dbReference type="SAM" id="MobiDB-lite"/>
    </source>
</evidence>
<dbReference type="SUPFAM" id="SSF50475">
    <property type="entry name" value="FMN-binding split barrel"/>
    <property type="match status" value="1"/>
</dbReference>
<dbReference type="Pfam" id="PF10590">
    <property type="entry name" value="PNP_phzG_C"/>
    <property type="match status" value="1"/>
</dbReference>
<dbReference type="Pfam" id="PF01243">
    <property type="entry name" value="PNPOx_N"/>
    <property type="match status" value="1"/>
</dbReference>
<reference evidence="9 10" key="1">
    <citation type="submission" date="2020-04" db="EMBL/GenBank/DDBJ databases">
        <title>Phylogenetic Diversity and Antibacterial Activity against Ralstonia solanacearum of Endophytic Actinomycete Isolated from Moss.</title>
        <authorList>
            <person name="Zhuang X."/>
        </authorList>
    </citation>
    <scope>NUCLEOTIDE SEQUENCE [LARGE SCALE GENOMIC DNA]</scope>
    <source>
        <strain evidence="9 10">LD120</strain>
    </source>
</reference>
<protein>
    <submittedName>
        <fullName evidence="9">Pyridoxal 5'-phosphate synthase</fullName>
        <ecNumber evidence="9">1.4.3.5</ecNumber>
    </submittedName>
</protein>
<keyword evidence="10" id="KW-1185">Reference proteome</keyword>
<sequence length="268" mass="29307">MTEPSEPPSPAATSQADFDRLLRALPVWHPARTTLPAFDTEGAPGSPLPLFRTWFAEAAEAGQAEPQTVSLATTDAEGRADVRTVMLHGADDRGWWFASHEGSRKGRQLHARPFAALGFYWPVLGRQVRVRGTVTPLPGAAAQADLHARSTGALASALVGRQSEVLGSYGELVRASETAWNRASREPRAEAPSWTLYLLRPEEAEFFQGDSHRRHVRLRYRLAGPAEQDGPDGPQAPQPQHAPERAEQTASPSQAPEPAPWVRELLWP</sequence>
<evidence type="ECO:0000256" key="3">
    <source>
        <dbReference type="ARBA" id="ARBA00022630"/>
    </source>
</evidence>
<proteinExistence type="inferred from homology"/>
<keyword evidence="5 9" id="KW-0560">Oxidoreductase</keyword>
<feature type="domain" description="Pyridoxamine 5'-phosphate oxidase N-terminal" evidence="7">
    <location>
        <begin position="57"/>
        <end position="178"/>
    </location>
</feature>
<dbReference type="EMBL" id="JAAWWP010000011">
    <property type="protein sequence ID" value="NKI43300.1"/>
    <property type="molecule type" value="Genomic_DNA"/>
</dbReference>
<dbReference type="InterPro" id="IPR019576">
    <property type="entry name" value="Pyridoxamine_oxidase_dimer_C"/>
</dbReference>
<accession>A0ABX1H7J4</accession>
<evidence type="ECO:0000259" key="7">
    <source>
        <dbReference type="Pfam" id="PF01243"/>
    </source>
</evidence>
<comment type="similarity">
    <text evidence="2">Belongs to the pyridoxamine 5'-phosphate oxidase family.</text>
</comment>
<dbReference type="PANTHER" id="PTHR10851">
    <property type="entry name" value="PYRIDOXINE-5-PHOSPHATE OXIDASE"/>
    <property type="match status" value="1"/>
</dbReference>
<evidence type="ECO:0000256" key="1">
    <source>
        <dbReference type="ARBA" id="ARBA00001917"/>
    </source>
</evidence>
<feature type="compositionally biased region" description="Low complexity" evidence="6">
    <location>
        <begin position="227"/>
        <end position="241"/>
    </location>
</feature>
<evidence type="ECO:0000259" key="8">
    <source>
        <dbReference type="Pfam" id="PF10590"/>
    </source>
</evidence>
<keyword evidence="4" id="KW-0288">FMN</keyword>
<feature type="domain" description="Pyridoxine 5'-phosphate oxidase dimerisation C-terminal" evidence="8">
    <location>
        <begin position="194"/>
        <end position="268"/>
    </location>
</feature>
<evidence type="ECO:0000313" key="10">
    <source>
        <dbReference type="Proteomes" id="UP000772196"/>
    </source>
</evidence>
<dbReference type="RefSeq" id="WP_168540932.1">
    <property type="nucleotide sequence ID" value="NZ_JAAWWP010000011.1"/>
</dbReference>
<feature type="region of interest" description="Disordered" evidence="6">
    <location>
        <begin position="224"/>
        <end position="268"/>
    </location>
</feature>
<dbReference type="GO" id="GO:0004733">
    <property type="term" value="F:pyridoxamine phosphate oxidase activity"/>
    <property type="evidence" value="ECO:0007669"/>
    <property type="project" value="UniProtKB-EC"/>
</dbReference>
<dbReference type="InterPro" id="IPR000659">
    <property type="entry name" value="Pyridox_Oxase"/>
</dbReference>
<comment type="cofactor">
    <cofactor evidence="1">
        <name>FMN</name>
        <dbReference type="ChEBI" id="CHEBI:58210"/>
    </cofactor>
</comment>
<comment type="caution">
    <text evidence="9">The sequence shown here is derived from an EMBL/GenBank/DDBJ whole genome shotgun (WGS) entry which is preliminary data.</text>
</comment>
<evidence type="ECO:0000313" key="9">
    <source>
        <dbReference type="EMBL" id="NKI43300.1"/>
    </source>
</evidence>